<keyword evidence="3" id="KW-1185">Reference proteome</keyword>
<dbReference type="EMBL" id="VOHE01000005">
    <property type="protein sequence ID" value="TWT18395.1"/>
    <property type="molecule type" value="Genomic_DNA"/>
</dbReference>
<protein>
    <recommendedName>
        <fullName evidence="4">Lipoprotein</fullName>
    </recommendedName>
</protein>
<organism evidence="2 3">
    <name type="scientific">Luteimonas wenzhouensis</name>
    <dbReference type="NCBI Taxonomy" id="2599615"/>
    <lineage>
        <taxon>Bacteria</taxon>
        <taxon>Pseudomonadati</taxon>
        <taxon>Pseudomonadota</taxon>
        <taxon>Gammaproteobacteria</taxon>
        <taxon>Lysobacterales</taxon>
        <taxon>Lysobacteraceae</taxon>
        <taxon>Luteimonas</taxon>
    </lineage>
</organism>
<evidence type="ECO:0000313" key="2">
    <source>
        <dbReference type="EMBL" id="TWT18395.1"/>
    </source>
</evidence>
<evidence type="ECO:0000256" key="1">
    <source>
        <dbReference type="SAM" id="MobiDB-lite"/>
    </source>
</evidence>
<evidence type="ECO:0008006" key="4">
    <source>
        <dbReference type="Google" id="ProtNLM"/>
    </source>
</evidence>
<proteinExistence type="predicted"/>
<evidence type="ECO:0000313" key="3">
    <source>
        <dbReference type="Proteomes" id="UP000315949"/>
    </source>
</evidence>
<gene>
    <name evidence="2" type="ORF">FQY79_10990</name>
</gene>
<name>A0A5C5TYJ9_9GAMM</name>
<feature type="region of interest" description="Disordered" evidence="1">
    <location>
        <begin position="29"/>
        <end position="78"/>
    </location>
</feature>
<dbReference type="OrthoDB" id="6028316at2"/>
<accession>A0A5C5TYJ9</accession>
<dbReference type="RefSeq" id="WP_027070841.1">
    <property type="nucleotide sequence ID" value="NZ_VOHE01000005.1"/>
</dbReference>
<comment type="caution">
    <text evidence="2">The sequence shown here is derived from an EMBL/GenBank/DDBJ whole genome shotgun (WGS) entry which is preliminary data.</text>
</comment>
<sequence length="78" mass="8526">MRTKTTAATLLALLAAGCGSYEVRDSNAAVDRNPACASRPDRPGEPVSRDCEREASATWSSERRDSAPVDFRRRRGDD</sequence>
<reference evidence="2 3" key="1">
    <citation type="submission" date="2019-07" db="EMBL/GenBank/DDBJ databases">
        <title>Luteimonas sp. YD-1 nov., isolated from acidic soil.</title>
        <authorList>
            <person name="Zhou J."/>
        </authorList>
    </citation>
    <scope>NUCLEOTIDE SEQUENCE [LARGE SCALE GENOMIC DNA]</scope>
    <source>
        <strain evidence="2 3">YD-1</strain>
    </source>
</reference>
<dbReference type="Proteomes" id="UP000315949">
    <property type="component" value="Unassembled WGS sequence"/>
</dbReference>
<dbReference type="PROSITE" id="PS51257">
    <property type="entry name" value="PROKAR_LIPOPROTEIN"/>
    <property type="match status" value="1"/>
</dbReference>
<dbReference type="AlphaFoldDB" id="A0A5C5TYJ9"/>
<feature type="compositionally biased region" description="Basic and acidic residues" evidence="1">
    <location>
        <begin position="39"/>
        <end position="78"/>
    </location>
</feature>